<dbReference type="RefSeq" id="WP_092410139.1">
    <property type="nucleotide sequence ID" value="NZ_FOVF01000033.1"/>
</dbReference>
<dbReference type="Gene3D" id="2.80.10.50">
    <property type="match status" value="1"/>
</dbReference>
<evidence type="ECO:0000313" key="3">
    <source>
        <dbReference type="Proteomes" id="UP000198575"/>
    </source>
</evidence>
<proteinExistence type="predicted"/>
<keyword evidence="3" id="KW-1185">Reference proteome</keyword>
<accession>A0A1I5A6X1</accession>
<reference evidence="2 3" key="1">
    <citation type="submission" date="2016-10" db="EMBL/GenBank/DDBJ databases">
        <authorList>
            <person name="de Groot N.N."/>
        </authorList>
    </citation>
    <scope>NUCLEOTIDE SEQUENCE [LARGE SCALE GENOMIC DNA]</scope>
    <source>
        <strain evidence="2 3">CGMCC 1.7659</strain>
    </source>
</reference>
<gene>
    <name evidence="2" type="ORF">SAMN05216289_13310</name>
</gene>
<dbReference type="OrthoDB" id="5950305at2"/>
<keyword evidence="1" id="KW-0732">Signal</keyword>
<dbReference type="EMBL" id="FOVF01000033">
    <property type="protein sequence ID" value="SFN58176.1"/>
    <property type="molecule type" value="Genomic_DNA"/>
</dbReference>
<protein>
    <recommendedName>
        <fullName evidence="4">Delta-60 repeat domain-containing protein</fullName>
    </recommendedName>
</protein>
<organism evidence="2 3">
    <name type="scientific">Dokdonella immobilis</name>
    <dbReference type="NCBI Taxonomy" id="578942"/>
    <lineage>
        <taxon>Bacteria</taxon>
        <taxon>Pseudomonadati</taxon>
        <taxon>Pseudomonadota</taxon>
        <taxon>Gammaproteobacteria</taxon>
        <taxon>Lysobacterales</taxon>
        <taxon>Rhodanobacteraceae</taxon>
        <taxon>Dokdonella</taxon>
    </lineage>
</organism>
<feature type="signal peptide" evidence="1">
    <location>
        <begin position="1"/>
        <end position="24"/>
    </location>
</feature>
<evidence type="ECO:0008006" key="4">
    <source>
        <dbReference type="Google" id="ProtNLM"/>
    </source>
</evidence>
<dbReference type="STRING" id="578942.SAMN05216289_13310"/>
<dbReference type="Proteomes" id="UP000198575">
    <property type="component" value="Unassembled WGS sequence"/>
</dbReference>
<sequence length="416" mass="43366">MVPFTRRLLLVCALAVSAPVPALAQVAPDATPNLQLQLPNPGGGFLPATIHATLRQPDGKILVAGDFTRLADGTPRQRLLRLNADGSLDTGFAPAFSSVGTTCVIYSLAWANNSIYVGGAFDAVNGTNSPNVVRLDRNGDLASGWNSPFAVGSPGQPIRALAATSTSLFMGGDIQLNNAFGLARLDAISGNWDFAWIAQTQNGDVVNPPTGGTRGEVRVLALVDGDLMVGGDFLKIANVLVRGLARISQTAPVSVRAFNAGLSASSYRVEALQRAGTRLYIGGTFFREAAPFVSYLNRVDIGTGLLDTSWQPNTNGSVTTLALEGTLLYVGGSFANAIPPSGGNRLIRISTTGNGAIDSAWNTTLADTVLSLSHDCHNRLIVGGAFDTAAGQVRNGLAGYQTPSGDCIFYSGFEIP</sequence>
<dbReference type="InterPro" id="IPR013431">
    <property type="entry name" value="Delta_60_rpt"/>
</dbReference>
<name>A0A1I5A6X1_9GAMM</name>
<evidence type="ECO:0000256" key="1">
    <source>
        <dbReference type="SAM" id="SignalP"/>
    </source>
</evidence>
<evidence type="ECO:0000313" key="2">
    <source>
        <dbReference type="EMBL" id="SFN58176.1"/>
    </source>
</evidence>
<dbReference type="Pfam" id="PF17164">
    <property type="entry name" value="DUF5122"/>
    <property type="match status" value="2"/>
</dbReference>
<feature type="chain" id="PRO_5011613028" description="Delta-60 repeat domain-containing protein" evidence="1">
    <location>
        <begin position="25"/>
        <end position="416"/>
    </location>
</feature>
<dbReference type="AlphaFoldDB" id="A0A1I5A6X1"/>